<dbReference type="RefSeq" id="WP_307344075.1">
    <property type="nucleotide sequence ID" value="NZ_JAUSUD010000017.1"/>
</dbReference>
<reference evidence="1 2" key="1">
    <citation type="submission" date="2023-07" db="EMBL/GenBank/DDBJ databases">
        <title>Genomic Encyclopedia of Type Strains, Phase IV (KMG-IV): sequencing the most valuable type-strain genomes for metagenomic binning, comparative biology and taxonomic classification.</title>
        <authorList>
            <person name="Goeker M."/>
        </authorList>
    </citation>
    <scope>NUCLEOTIDE SEQUENCE [LARGE SCALE GENOMIC DNA]</scope>
    <source>
        <strain evidence="1 2">DSM 29005</strain>
    </source>
</reference>
<name>A0ABT9ZIH5_9BACI</name>
<dbReference type="EMBL" id="JAUSUD010000017">
    <property type="protein sequence ID" value="MDQ0232078.1"/>
    <property type="molecule type" value="Genomic_DNA"/>
</dbReference>
<accession>A0ABT9ZIH5</accession>
<gene>
    <name evidence="1" type="ORF">J2S19_003363</name>
</gene>
<dbReference type="Proteomes" id="UP001234495">
    <property type="component" value="Unassembled WGS sequence"/>
</dbReference>
<evidence type="ECO:0008006" key="3">
    <source>
        <dbReference type="Google" id="ProtNLM"/>
    </source>
</evidence>
<evidence type="ECO:0000313" key="2">
    <source>
        <dbReference type="Proteomes" id="UP001234495"/>
    </source>
</evidence>
<comment type="caution">
    <text evidence="1">The sequence shown here is derived from an EMBL/GenBank/DDBJ whole genome shotgun (WGS) entry which is preliminary data.</text>
</comment>
<sequence length="100" mass="11443">MRKVAVLSIVVTIVLGLIALNFLGPYNILSALSANNLAKYEKLQQQVDGEIIDITYVGGHTYHIQTKKKNYVLIDKSDDLYKKFEVYELHNEVEIFKNPM</sequence>
<organism evidence="1 2">
    <name type="scientific">Metabacillus malikii</name>
    <dbReference type="NCBI Taxonomy" id="1504265"/>
    <lineage>
        <taxon>Bacteria</taxon>
        <taxon>Bacillati</taxon>
        <taxon>Bacillota</taxon>
        <taxon>Bacilli</taxon>
        <taxon>Bacillales</taxon>
        <taxon>Bacillaceae</taxon>
        <taxon>Metabacillus</taxon>
    </lineage>
</organism>
<evidence type="ECO:0000313" key="1">
    <source>
        <dbReference type="EMBL" id="MDQ0232078.1"/>
    </source>
</evidence>
<proteinExistence type="predicted"/>
<keyword evidence="2" id="KW-1185">Reference proteome</keyword>
<protein>
    <recommendedName>
        <fullName evidence="3">DUF3139 domain-containing protein</fullName>
    </recommendedName>
</protein>